<comment type="subcellular location">
    <subcellularLocation>
        <location evidence="1">Cell membrane</location>
        <topology evidence="1">Multi-pass membrane protein</topology>
    </subcellularLocation>
</comment>
<organism evidence="8 10">
    <name type="scientific">Dietzia cinnamea</name>
    <dbReference type="NCBI Taxonomy" id="321318"/>
    <lineage>
        <taxon>Bacteria</taxon>
        <taxon>Bacillati</taxon>
        <taxon>Actinomycetota</taxon>
        <taxon>Actinomycetes</taxon>
        <taxon>Mycobacteriales</taxon>
        <taxon>Dietziaceae</taxon>
        <taxon>Dietzia</taxon>
    </lineage>
</organism>
<keyword evidence="4 7" id="KW-1133">Transmembrane helix</keyword>
<dbReference type="AlphaFoldDB" id="A0AAW5QAI8"/>
<feature type="transmembrane region" description="Helical" evidence="7">
    <location>
        <begin position="139"/>
        <end position="157"/>
    </location>
</feature>
<dbReference type="InterPro" id="IPR001851">
    <property type="entry name" value="ABC_transp_permease"/>
</dbReference>
<dbReference type="PANTHER" id="PTHR30482:SF10">
    <property type="entry name" value="HIGH-AFFINITY BRANCHED-CHAIN AMINO ACID TRANSPORT PROTEIN BRAE"/>
    <property type="match status" value="1"/>
</dbReference>
<feature type="transmembrane region" description="Helical" evidence="7">
    <location>
        <begin position="292"/>
        <end position="310"/>
    </location>
</feature>
<evidence type="ECO:0000256" key="7">
    <source>
        <dbReference type="SAM" id="Phobius"/>
    </source>
</evidence>
<dbReference type="EMBL" id="JBFTEZ010000002">
    <property type="protein sequence ID" value="MEX6464352.1"/>
    <property type="molecule type" value="Genomic_DNA"/>
</dbReference>
<evidence type="ECO:0000313" key="9">
    <source>
        <dbReference type="EMBL" id="MEX6464352.1"/>
    </source>
</evidence>
<feature type="transmembrane region" description="Helical" evidence="7">
    <location>
        <begin position="66"/>
        <end position="88"/>
    </location>
</feature>
<dbReference type="GO" id="GO:0005886">
    <property type="term" value="C:plasma membrane"/>
    <property type="evidence" value="ECO:0007669"/>
    <property type="project" value="UniProtKB-SubCell"/>
</dbReference>
<feature type="region of interest" description="Disordered" evidence="6">
    <location>
        <begin position="354"/>
        <end position="375"/>
    </location>
</feature>
<feature type="transmembrane region" description="Helical" evidence="7">
    <location>
        <begin position="239"/>
        <end position="262"/>
    </location>
</feature>
<keyword evidence="3 7" id="KW-0812">Transmembrane</keyword>
<dbReference type="RefSeq" id="WP_083324314.1">
    <property type="nucleotide sequence ID" value="NZ_JAFFGT010000064.1"/>
</dbReference>
<dbReference type="Pfam" id="PF02653">
    <property type="entry name" value="BPD_transp_2"/>
    <property type="match status" value="1"/>
</dbReference>
<dbReference type="InterPro" id="IPR043428">
    <property type="entry name" value="LivM-like"/>
</dbReference>
<dbReference type="CDD" id="cd06581">
    <property type="entry name" value="TM_PBP1_LivM_like"/>
    <property type="match status" value="1"/>
</dbReference>
<feature type="transmembrane region" description="Helical" evidence="7">
    <location>
        <begin position="108"/>
        <end position="132"/>
    </location>
</feature>
<dbReference type="GO" id="GO:0015658">
    <property type="term" value="F:branched-chain amino acid transmembrane transporter activity"/>
    <property type="evidence" value="ECO:0007669"/>
    <property type="project" value="InterPro"/>
</dbReference>
<protein>
    <submittedName>
        <fullName evidence="8">Branched-chain amino acid ABC transporter permease</fullName>
    </submittedName>
</protein>
<feature type="transmembrane region" description="Helical" evidence="7">
    <location>
        <begin position="37"/>
        <end position="54"/>
    </location>
</feature>
<evidence type="ECO:0000313" key="8">
    <source>
        <dbReference type="EMBL" id="MCT2118881.1"/>
    </source>
</evidence>
<name>A0AAW5QAI8_9ACTN</name>
<evidence type="ECO:0000313" key="10">
    <source>
        <dbReference type="Proteomes" id="UP001206890"/>
    </source>
</evidence>
<dbReference type="PANTHER" id="PTHR30482">
    <property type="entry name" value="HIGH-AFFINITY BRANCHED-CHAIN AMINO ACID TRANSPORT SYSTEM PERMEASE"/>
    <property type="match status" value="1"/>
</dbReference>
<keyword evidence="5 7" id="KW-0472">Membrane</keyword>
<feature type="compositionally biased region" description="Low complexity" evidence="6">
    <location>
        <begin position="1"/>
        <end position="19"/>
    </location>
</feature>
<feature type="region of interest" description="Disordered" evidence="6">
    <location>
        <begin position="1"/>
        <end position="23"/>
    </location>
</feature>
<evidence type="ECO:0000256" key="2">
    <source>
        <dbReference type="ARBA" id="ARBA00022475"/>
    </source>
</evidence>
<evidence type="ECO:0000256" key="5">
    <source>
        <dbReference type="ARBA" id="ARBA00023136"/>
    </source>
</evidence>
<evidence type="ECO:0000256" key="3">
    <source>
        <dbReference type="ARBA" id="ARBA00022692"/>
    </source>
</evidence>
<dbReference type="Proteomes" id="UP001206890">
    <property type="component" value="Unassembled WGS sequence"/>
</dbReference>
<comment type="caution">
    <text evidence="8">The sequence shown here is derived from an EMBL/GenBank/DDBJ whole genome shotgun (WGS) entry which is preliminary data.</text>
</comment>
<reference evidence="9" key="3">
    <citation type="submission" date="2024-07" db="EMBL/GenBank/DDBJ databases">
        <authorList>
            <person name="Wildschutte H."/>
        </authorList>
    </citation>
    <scope>NUCLEOTIDE SEQUENCE</scope>
    <source>
        <strain evidence="9">N60</strain>
    </source>
</reference>
<keyword evidence="2" id="KW-1003">Cell membrane</keyword>
<keyword evidence="11" id="KW-1185">Reference proteome</keyword>
<reference evidence="11" key="2">
    <citation type="submission" date="2024-07" db="EMBL/GenBank/DDBJ databases">
        <title>Pseudomonas strain that inhibits Aeromonas fish pathogens.</title>
        <authorList>
            <person name="Wildschutte H."/>
        </authorList>
    </citation>
    <scope>NUCLEOTIDE SEQUENCE [LARGE SCALE GENOMIC DNA]</scope>
    <source>
        <strain evidence="11">n60</strain>
    </source>
</reference>
<feature type="transmembrane region" description="Helical" evidence="7">
    <location>
        <begin position="316"/>
        <end position="340"/>
    </location>
</feature>
<gene>
    <name evidence="9" type="ORF">AB6N35_08335</name>
    <name evidence="8" type="ORF">M3D93_14175</name>
</gene>
<proteinExistence type="predicted"/>
<feature type="transmembrane region" description="Helical" evidence="7">
    <location>
        <begin position="268"/>
        <end position="285"/>
    </location>
</feature>
<dbReference type="EMBL" id="JALXTC010000084">
    <property type="protein sequence ID" value="MCT2118881.1"/>
    <property type="molecule type" value="Genomic_DNA"/>
</dbReference>
<evidence type="ECO:0000256" key="6">
    <source>
        <dbReference type="SAM" id="MobiDB-lite"/>
    </source>
</evidence>
<evidence type="ECO:0000313" key="11">
    <source>
        <dbReference type="Proteomes" id="UP001560293"/>
    </source>
</evidence>
<feature type="transmembrane region" description="Helical" evidence="7">
    <location>
        <begin position="189"/>
        <end position="209"/>
    </location>
</feature>
<evidence type="ECO:0000256" key="1">
    <source>
        <dbReference type="ARBA" id="ARBA00004651"/>
    </source>
</evidence>
<dbReference type="Proteomes" id="UP001560293">
    <property type="component" value="Unassembled WGS sequence"/>
</dbReference>
<evidence type="ECO:0000256" key="4">
    <source>
        <dbReference type="ARBA" id="ARBA00022989"/>
    </source>
</evidence>
<sequence length="375" mass="38633">MNSTATAPAPHAGATGAAPVPAPQSRTNRLRALARRPFVTAGLLAVVAVAIAFARPDFELISFSKAVVYAVAILGLSVVVGFSGQLSLAQGAFVGLGAYTGAILVADYNWPILATIPVAAVLGFLAGCLLGLPALRVKGHYLATMTLGLAIVFPMIIKRYSDFTGGANGKLARVDLAAPEWLALTNTQFRFLVICAIAGLCFLFVSNIARSRVGRAMALIRSNESAALSNGIAVRKQRVLAFGYAGLLGAVAGPLLIMVLEVAGPDDYALLFTILLTTGLIVGGVNSLWGALIGGGVIAFLPSFTADVVGGPQANILYAIVLIAMVFLLPGGLASLPAAVPGWIARYRERGSARTSRTAAQASDTSTSPTPTTQE</sequence>
<accession>A0AAW5QAI8</accession>
<reference evidence="8" key="1">
    <citation type="submission" date="2022-04" db="EMBL/GenBank/DDBJ databases">
        <title>Human microbiome associated bacterial genomes.</title>
        <authorList>
            <person name="Sandstrom S."/>
            <person name="Salamzade R."/>
            <person name="Kalan L.R."/>
        </authorList>
    </citation>
    <scope>NUCLEOTIDE SEQUENCE</scope>
    <source>
        <strain evidence="8">P3-SID1762</strain>
    </source>
</reference>